<evidence type="ECO:0000259" key="5">
    <source>
        <dbReference type="PROSITE" id="PS50865"/>
    </source>
</evidence>
<dbReference type="Pfam" id="PF01753">
    <property type="entry name" value="zf-MYND"/>
    <property type="match status" value="1"/>
</dbReference>
<sequence length="199" mass="22150">MSGTAKRGPCAVCNLVTTNWCSRCENRFYCSPLHLHQEWPRHRFFCRSPSTTAPLQASSSPPSSPDTPTSSFKAIYFPKLESNTYIVSVPCRSPATRGESMCPRPVVDPFLSTSGSRQPAAVVLTKNLGCERRYPLQVWYCPDSGTFNRAIWKVTSGQARRVVKGDVLVMKFAGKRRQGYIDATNLDLASLTQYFLSQG</sequence>
<evidence type="ECO:0000256" key="2">
    <source>
        <dbReference type="ARBA" id="ARBA00022771"/>
    </source>
</evidence>
<accession>A0A166BRQ8</accession>
<evidence type="ECO:0000256" key="3">
    <source>
        <dbReference type="ARBA" id="ARBA00022833"/>
    </source>
</evidence>
<dbReference type="PROSITE" id="PS01360">
    <property type="entry name" value="ZF_MYND_1"/>
    <property type="match status" value="1"/>
</dbReference>
<gene>
    <name evidence="6" type="ORF">EXIGLDRAFT_600460</name>
</gene>
<dbReference type="PROSITE" id="PS50865">
    <property type="entry name" value="ZF_MYND_2"/>
    <property type="match status" value="1"/>
</dbReference>
<protein>
    <recommendedName>
        <fullName evidence="5">MYND-type domain-containing protein</fullName>
    </recommendedName>
</protein>
<proteinExistence type="predicted"/>
<dbReference type="GO" id="GO:0008270">
    <property type="term" value="F:zinc ion binding"/>
    <property type="evidence" value="ECO:0007669"/>
    <property type="project" value="UniProtKB-KW"/>
</dbReference>
<dbReference type="EMBL" id="KV425883">
    <property type="protein sequence ID" value="KZW03480.1"/>
    <property type="molecule type" value="Genomic_DNA"/>
</dbReference>
<reference evidence="6 7" key="1">
    <citation type="journal article" date="2016" name="Mol. Biol. Evol.">
        <title>Comparative Genomics of Early-Diverging Mushroom-Forming Fungi Provides Insights into the Origins of Lignocellulose Decay Capabilities.</title>
        <authorList>
            <person name="Nagy L.G."/>
            <person name="Riley R."/>
            <person name="Tritt A."/>
            <person name="Adam C."/>
            <person name="Daum C."/>
            <person name="Floudas D."/>
            <person name="Sun H."/>
            <person name="Yadav J.S."/>
            <person name="Pangilinan J."/>
            <person name="Larsson K.H."/>
            <person name="Matsuura K."/>
            <person name="Barry K."/>
            <person name="Labutti K."/>
            <person name="Kuo R."/>
            <person name="Ohm R.A."/>
            <person name="Bhattacharya S.S."/>
            <person name="Shirouzu T."/>
            <person name="Yoshinaga Y."/>
            <person name="Martin F.M."/>
            <person name="Grigoriev I.V."/>
            <person name="Hibbett D.S."/>
        </authorList>
    </citation>
    <scope>NUCLEOTIDE SEQUENCE [LARGE SCALE GENOMIC DNA]</scope>
    <source>
        <strain evidence="6 7">HHB12029</strain>
    </source>
</reference>
<dbReference type="InParanoid" id="A0A166BRQ8"/>
<dbReference type="OrthoDB" id="437457at2759"/>
<keyword evidence="7" id="KW-1185">Reference proteome</keyword>
<dbReference type="STRING" id="1314781.A0A166BRQ8"/>
<dbReference type="Proteomes" id="UP000077266">
    <property type="component" value="Unassembled WGS sequence"/>
</dbReference>
<keyword evidence="3" id="KW-0862">Zinc</keyword>
<dbReference type="Gene3D" id="6.10.140.2220">
    <property type="match status" value="1"/>
</dbReference>
<keyword evidence="1" id="KW-0479">Metal-binding</keyword>
<name>A0A166BRQ8_EXIGL</name>
<dbReference type="InterPro" id="IPR002893">
    <property type="entry name" value="Znf_MYND"/>
</dbReference>
<dbReference type="SUPFAM" id="SSF144232">
    <property type="entry name" value="HIT/MYND zinc finger-like"/>
    <property type="match status" value="1"/>
</dbReference>
<evidence type="ECO:0000313" key="6">
    <source>
        <dbReference type="EMBL" id="KZW03480.1"/>
    </source>
</evidence>
<feature type="domain" description="MYND-type" evidence="5">
    <location>
        <begin position="10"/>
        <end position="46"/>
    </location>
</feature>
<evidence type="ECO:0000313" key="7">
    <source>
        <dbReference type="Proteomes" id="UP000077266"/>
    </source>
</evidence>
<organism evidence="6 7">
    <name type="scientific">Exidia glandulosa HHB12029</name>
    <dbReference type="NCBI Taxonomy" id="1314781"/>
    <lineage>
        <taxon>Eukaryota</taxon>
        <taxon>Fungi</taxon>
        <taxon>Dikarya</taxon>
        <taxon>Basidiomycota</taxon>
        <taxon>Agaricomycotina</taxon>
        <taxon>Agaricomycetes</taxon>
        <taxon>Auriculariales</taxon>
        <taxon>Exidiaceae</taxon>
        <taxon>Exidia</taxon>
    </lineage>
</organism>
<keyword evidence="2 4" id="KW-0863">Zinc-finger</keyword>
<evidence type="ECO:0000256" key="4">
    <source>
        <dbReference type="PROSITE-ProRule" id="PRU00134"/>
    </source>
</evidence>
<evidence type="ECO:0000256" key="1">
    <source>
        <dbReference type="ARBA" id="ARBA00022723"/>
    </source>
</evidence>
<dbReference type="AlphaFoldDB" id="A0A166BRQ8"/>